<protein>
    <submittedName>
        <fullName evidence="2">Uncharacterized protein</fullName>
    </submittedName>
</protein>
<accession>A0A7J0H199</accession>
<reference evidence="2 3" key="1">
    <citation type="submission" date="2019-07" db="EMBL/GenBank/DDBJ databases">
        <title>De Novo Assembly of kiwifruit Actinidia rufa.</title>
        <authorList>
            <person name="Sugita-Konishi S."/>
            <person name="Sato K."/>
            <person name="Mori E."/>
            <person name="Abe Y."/>
            <person name="Kisaki G."/>
            <person name="Hamano K."/>
            <person name="Suezawa K."/>
            <person name="Otani M."/>
            <person name="Fukuda T."/>
            <person name="Manabe T."/>
            <person name="Gomi K."/>
            <person name="Tabuchi M."/>
            <person name="Akimitsu K."/>
            <person name="Kataoka I."/>
        </authorList>
    </citation>
    <scope>NUCLEOTIDE SEQUENCE [LARGE SCALE GENOMIC DNA]</scope>
    <source>
        <strain evidence="3">cv. Fuchu</strain>
    </source>
</reference>
<proteinExistence type="predicted"/>
<dbReference type="AlphaFoldDB" id="A0A7J0H199"/>
<evidence type="ECO:0000313" key="3">
    <source>
        <dbReference type="Proteomes" id="UP000585474"/>
    </source>
</evidence>
<comment type="caution">
    <text evidence="2">The sequence shown here is derived from an EMBL/GenBank/DDBJ whole genome shotgun (WGS) entry which is preliminary data.</text>
</comment>
<keyword evidence="1" id="KW-0175">Coiled coil</keyword>
<gene>
    <name evidence="2" type="ORF">Acr_26g0000110</name>
</gene>
<feature type="coiled-coil region" evidence="1">
    <location>
        <begin position="52"/>
        <end position="104"/>
    </location>
</feature>
<dbReference type="EMBL" id="BJWL01000026">
    <property type="protein sequence ID" value="GFZ16741.1"/>
    <property type="molecule type" value="Genomic_DNA"/>
</dbReference>
<evidence type="ECO:0000256" key="1">
    <source>
        <dbReference type="SAM" id="Coils"/>
    </source>
</evidence>
<name>A0A7J0H199_9ERIC</name>
<keyword evidence="3" id="KW-1185">Reference proteome</keyword>
<sequence>MGSQGHLIFRVEGEVNGEVSLRWSEMNHFGEVHHETRDDSVGTEMHQAQQFAKELEGQVAEIGAREQQAVEELKKMKEDMDGTMARLEVEVTELKKKEALAKKTTIDEYKSSIGQLLGGY</sequence>
<dbReference type="Proteomes" id="UP000585474">
    <property type="component" value="Unassembled WGS sequence"/>
</dbReference>
<evidence type="ECO:0000313" key="2">
    <source>
        <dbReference type="EMBL" id="GFZ16741.1"/>
    </source>
</evidence>
<organism evidence="2 3">
    <name type="scientific">Actinidia rufa</name>
    <dbReference type="NCBI Taxonomy" id="165716"/>
    <lineage>
        <taxon>Eukaryota</taxon>
        <taxon>Viridiplantae</taxon>
        <taxon>Streptophyta</taxon>
        <taxon>Embryophyta</taxon>
        <taxon>Tracheophyta</taxon>
        <taxon>Spermatophyta</taxon>
        <taxon>Magnoliopsida</taxon>
        <taxon>eudicotyledons</taxon>
        <taxon>Gunneridae</taxon>
        <taxon>Pentapetalae</taxon>
        <taxon>asterids</taxon>
        <taxon>Ericales</taxon>
        <taxon>Actinidiaceae</taxon>
        <taxon>Actinidia</taxon>
    </lineage>
</organism>